<proteinExistence type="predicted"/>
<dbReference type="CDD" id="cd05931">
    <property type="entry name" value="FAAL"/>
    <property type="match status" value="1"/>
</dbReference>
<dbReference type="SUPFAM" id="SSF52777">
    <property type="entry name" value="CoA-dependent acyltransferases"/>
    <property type="match status" value="2"/>
</dbReference>
<dbReference type="Gene3D" id="1.10.1200.10">
    <property type="entry name" value="ACP-like"/>
    <property type="match status" value="2"/>
</dbReference>
<dbReference type="InterPro" id="IPR025110">
    <property type="entry name" value="AMP-bd_C"/>
</dbReference>
<dbReference type="GO" id="GO:0031177">
    <property type="term" value="F:phosphopantetheine binding"/>
    <property type="evidence" value="ECO:0007669"/>
    <property type="project" value="InterPro"/>
</dbReference>
<dbReference type="InterPro" id="IPR009081">
    <property type="entry name" value="PP-bd_ACP"/>
</dbReference>
<dbReference type="GO" id="GO:0044550">
    <property type="term" value="P:secondary metabolite biosynthetic process"/>
    <property type="evidence" value="ECO:0007669"/>
    <property type="project" value="TreeGrafter"/>
</dbReference>
<dbReference type="GO" id="GO:0006631">
    <property type="term" value="P:fatty acid metabolic process"/>
    <property type="evidence" value="ECO:0007669"/>
    <property type="project" value="UniProtKB-KW"/>
</dbReference>
<feature type="region of interest" description="Disordered" evidence="6">
    <location>
        <begin position="553"/>
        <end position="573"/>
    </location>
</feature>
<dbReference type="GO" id="GO:0071766">
    <property type="term" value="P:Actinobacterium-type cell wall biogenesis"/>
    <property type="evidence" value="ECO:0007669"/>
    <property type="project" value="UniProtKB-ARBA"/>
</dbReference>
<dbReference type="EMBL" id="CP073249">
    <property type="protein sequence ID" value="QUF03721.1"/>
    <property type="molecule type" value="Genomic_DNA"/>
</dbReference>
<dbReference type="GO" id="GO:0043041">
    <property type="term" value="P:amino acid activation for nonribosomal peptide biosynthetic process"/>
    <property type="evidence" value="ECO:0007669"/>
    <property type="project" value="TreeGrafter"/>
</dbReference>
<dbReference type="SUPFAM" id="SSF47336">
    <property type="entry name" value="ACP-like"/>
    <property type="match status" value="2"/>
</dbReference>
<dbReference type="InterPro" id="IPR040097">
    <property type="entry name" value="FAAL/FAAC"/>
</dbReference>
<gene>
    <name evidence="8" type="ORF">KCV87_30850</name>
</gene>
<dbReference type="Gene3D" id="3.30.559.10">
    <property type="entry name" value="Chloramphenicol acetyltransferase-like domain"/>
    <property type="match status" value="1"/>
</dbReference>
<evidence type="ECO:0000313" key="9">
    <source>
        <dbReference type="Proteomes" id="UP000677152"/>
    </source>
</evidence>
<dbReference type="InterPro" id="IPR045851">
    <property type="entry name" value="AMP-bd_C_sf"/>
</dbReference>
<dbReference type="InterPro" id="IPR023213">
    <property type="entry name" value="CAT-like_dom_sf"/>
</dbReference>
<protein>
    <submittedName>
        <fullName evidence="8">AMP-binding protein</fullName>
    </submittedName>
</protein>
<feature type="domain" description="Carrier" evidence="7">
    <location>
        <begin position="1643"/>
        <end position="1718"/>
    </location>
</feature>
<accession>A0AA45R3D6</accession>
<name>A0AA45R3D6_9PSEU</name>
<dbReference type="Pfam" id="PF00501">
    <property type="entry name" value="AMP-binding"/>
    <property type="match status" value="2"/>
</dbReference>
<keyword evidence="4" id="KW-0276">Fatty acid metabolism</keyword>
<dbReference type="PANTHER" id="PTHR45527:SF1">
    <property type="entry name" value="FATTY ACID SYNTHASE"/>
    <property type="match status" value="1"/>
</dbReference>
<dbReference type="Pfam" id="PF13193">
    <property type="entry name" value="AMP-binding_C"/>
    <property type="match status" value="1"/>
</dbReference>
<feature type="domain" description="Carrier" evidence="7">
    <location>
        <begin position="573"/>
        <end position="648"/>
    </location>
</feature>
<dbReference type="InterPro" id="IPR000873">
    <property type="entry name" value="AMP-dep_synth/lig_dom"/>
</dbReference>
<evidence type="ECO:0000256" key="1">
    <source>
        <dbReference type="ARBA" id="ARBA00001957"/>
    </source>
</evidence>
<evidence type="ECO:0000256" key="5">
    <source>
        <dbReference type="ARBA" id="ARBA00023098"/>
    </source>
</evidence>
<evidence type="ECO:0000256" key="2">
    <source>
        <dbReference type="ARBA" id="ARBA00022450"/>
    </source>
</evidence>
<dbReference type="Pfam" id="PF00550">
    <property type="entry name" value="PP-binding"/>
    <property type="match status" value="2"/>
</dbReference>
<dbReference type="InterPro" id="IPR001242">
    <property type="entry name" value="Condensation_dom"/>
</dbReference>
<dbReference type="Pfam" id="PF23024">
    <property type="entry name" value="AMP-dom_DIP2-like"/>
    <property type="match status" value="1"/>
</dbReference>
<evidence type="ECO:0000259" key="7">
    <source>
        <dbReference type="PROSITE" id="PS50075"/>
    </source>
</evidence>
<dbReference type="GO" id="GO:0003824">
    <property type="term" value="F:catalytic activity"/>
    <property type="evidence" value="ECO:0007669"/>
    <property type="project" value="InterPro"/>
</dbReference>
<dbReference type="SMART" id="SM00823">
    <property type="entry name" value="PKS_PP"/>
    <property type="match status" value="2"/>
</dbReference>
<dbReference type="InterPro" id="IPR036736">
    <property type="entry name" value="ACP-like_sf"/>
</dbReference>
<dbReference type="PROSITE" id="PS50075">
    <property type="entry name" value="CARRIER"/>
    <property type="match status" value="2"/>
</dbReference>
<dbReference type="InterPro" id="IPR020806">
    <property type="entry name" value="PKS_PP-bd"/>
</dbReference>
<evidence type="ECO:0000256" key="4">
    <source>
        <dbReference type="ARBA" id="ARBA00022832"/>
    </source>
</evidence>
<dbReference type="InterPro" id="IPR042099">
    <property type="entry name" value="ANL_N_sf"/>
</dbReference>
<organism evidence="8 9">
    <name type="scientific">Actinosynnema pretiosum subsp. pretiosum</name>
    <dbReference type="NCBI Taxonomy" id="103721"/>
    <lineage>
        <taxon>Bacteria</taxon>
        <taxon>Bacillati</taxon>
        <taxon>Actinomycetota</taxon>
        <taxon>Actinomycetes</taxon>
        <taxon>Pseudonocardiales</taxon>
        <taxon>Pseudonocardiaceae</taxon>
        <taxon>Actinosynnema</taxon>
    </lineage>
</organism>
<keyword evidence="5" id="KW-0443">Lipid metabolism</keyword>
<dbReference type="Gene3D" id="3.30.300.30">
    <property type="match status" value="2"/>
</dbReference>
<dbReference type="Gene3D" id="3.40.50.12780">
    <property type="entry name" value="N-terminal domain of ligase-like"/>
    <property type="match status" value="2"/>
</dbReference>
<evidence type="ECO:0000313" key="8">
    <source>
        <dbReference type="EMBL" id="QUF03721.1"/>
    </source>
</evidence>
<keyword evidence="3" id="KW-0597">Phosphoprotein</keyword>
<reference evidence="8" key="1">
    <citation type="submission" date="2021-04" db="EMBL/GenBank/DDBJ databases">
        <title>Genomic sequence of Actinosynnema pretiosum subsp. pretiosum ATCC 31280 (C-14919).</title>
        <authorList>
            <person name="Bai L."/>
            <person name="Wang X."/>
            <person name="Xiao Y."/>
        </authorList>
    </citation>
    <scope>NUCLEOTIDE SEQUENCE</scope>
    <source>
        <strain evidence="8">ATCC 31280</strain>
    </source>
</reference>
<dbReference type="PROSITE" id="PS00455">
    <property type="entry name" value="AMP_BINDING"/>
    <property type="match status" value="1"/>
</dbReference>
<dbReference type="Pfam" id="PF00668">
    <property type="entry name" value="Condensation"/>
    <property type="match status" value="1"/>
</dbReference>
<evidence type="ECO:0000256" key="3">
    <source>
        <dbReference type="ARBA" id="ARBA00022553"/>
    </source>
</evidence>
<dbReference type="GO" id="GO:0005737">
    <property type="term" value="C:cytoplasm"/>
    <property type="evidence" value="ECO:0007669"/>
    <property type="project" value="TreeGrafter"/>
</dbReference>
<dbReference type="GO" id="GO:0008610">
    <property type="term" value="P:lipid biosynthetic process"/>
    <property type="evidence" value="ECO:0007669"/>
    <property type="project" value="InterPro"/>
</dbReference>
<keyword evidence="2" id="KW-0596">Phosphopantetheine</keyword>
<comment type="cofactor">
    <cofactor evidence="1">
        <name>pantetheine 4'-phosphate</name>
        <dbReference type="ChEBI" id="CHEBI:47942"/>
    </cofactor>
</comment>
<dbReference type="PANTHER" id="PTHR45527">
    <property type="entry name" value="NONRIBOSOMAL PEPTIDE SYNTHETASE"/>
    <property type="match status" value="1"/>
</dbReference>
<dbReference type="Gene3D" id="3.30.559.30">
    <property type="entry name" value="Nonribosomal peptide synthetase, condensation domain"/>
    <property type="match status" value="1"/>
</dbReference>
<dbReference type="CDD" id="cd05930">
    <property type="entry name" value="A_NRPS"/>
    <property type="match status" value="1"/>
</dbReference>
<dbReference type="SUPFAM" id="SSF56801">
    <property type="entry name" value="Acetyl-CoA synthetase-like"/>
    <property type="match status" value="2"/>
</dbReference>
<evidence type="ECO:0000256" key="6">
    <source>
        <dbReference type="SAM" id="MobiDB-lite"/>
    </source>
</evidence>
<dbReference type="InterPro" id="IPR020845">
    <property type="entry name" value="AMP-binding_CS"/>
</dbReference>
<sequence>MTAAGTDLVTAIRRNAEQRPDHTALTWLDGLTEPAGALTAAQVDHEAARVAAALRASVEPGARVLLLFPPGLDFVPAFVGCLYAGCLPVPVYPVLDGEGLAVIGRIRDDCAASAVLVADAATAAAAEPLVGLPAVLPGTDLLVPESAPDPTGAAFLQYTSGSTSAPKGVVVTHGNLTANLDTIRDLFGHGPESTILSWLPVYHDMGLIGNVLHSLRTGSSLLLASPLDLIRDPLAWPRAISRHGVDTSGGPNFAYDLVVRAIRRHGPPEADLSGWTRAYCGAEQVNPGSMARFAEALAPLGFDAGALMPCYGLAEATLLVSSASPGSGVADVDGVTSCGAPRDCEVAVLDGSGEPVPDGGVGELAVAGASVSPGYWGRAPRADRWLRTGDLGFLADGELHVTGRSAEVLVVRGRNHHPHDVERLVAETVPAFRPGCVVAFAQDGRVVVVGELREGAALTPADVERAASAIASAHGLPVAEVVGVPRGDVPKTTSGKLQRGRCARRYRDGGYDAHRTALGGARAAGAVAASRDAASTDATRADAAGAGAAGAVAAADPSTTGPPAPAAPAPTTTPGAVTADAVSALVADVLGWERVDAEVALTAQGLDSVGAVLLAHALEREHGAVLPVRALLDGARPRDLAEHLTGGAPARPAPRTTGGKLSQAQEALVFLQAMNPGSDEYTISHAVELPADVDLGALRTALRVVVLRHPELGVRIADGPDGPRREPVDPDALRDAVAPAPVPVREEWLRDQLADAAAVPFDLAEGPLVRLHLWRTPERVVLQLVAHHVVLDLWSLCLVLRDVATAHDALRRGEVPRLPPVTPYDAYVAAQEDYLASPAASARAAALRERLPSRAEALGVRVDHPRGPRRSTRGATAHVLLDGDAARFLDATDPVPALVALWGLCLGRYGTSGPVVVGVPAAGRPGAALGQVVGLCTNTVPVAVDTDPARPLADLLADVRDQLLDGVEHGLFPLSAAVEAVRPPREPGRTPLVETLLVLTENPLPSADGLVDVLAGVDGATVRLGGLELRNVVVPRRTCRYDLDVVVTARDGGYAVRLDYAADLFTEDTAASVLDTFAAAVRAAAGAATTGDTAVLSERDLAWLDRVGRSTTPALPHDPAELVRRVALEHPDLPAVQAPDATLTFAELHRRTERLARALAEAAPADPGAPPQVGLLLDPSADFATALLAAWRAGLGVVPLPPEFPDARLSAMLAGSGARLLLAGPGLRERADALAGGVFPDGAVTGGAVTGGAVAGGAVTGGAVTVLPADAEPADPTAPLPAPDRAAPAFTVFTSGSTGAPKGVLVRHDHLSPHLAWFGDRFAAGPGTRTAQTLSLGFDFGLQELFTTIPFGGCLVVPDPADRRDARRYARFLRRAAVTTLFTTPSFADELAATAEPLPDLAVVLLGGEVLTGATVTALRGLLGPDCRLFNGYGPTEATVNCLVHEVGPGGQPAVLPVGEATSGSSVRVVGPDRAPLPVGAVGELLIGGNGVTGGYLAGPAGGFVADPEFGGPDGLAYLSGDLGHVRPGGGFVVHGRADRQVKVRGFRVEPAEVEHLLRAHPDVDAAVVLAVGSPVRLVAFAVGPARREDLAPWLAERLPRNLVPESVLLLDRVPLTPNGKVDEAALRELADAEGALPPEARRSPGTVERAVCRVWEQALGGVAVTADANVFDLGAHSLIVTRVHQRLEAVLGLSFPVHSLFDHPRPSALAEYLITAATDTEADR</sequence>
<dbReference type="Proteomes" id="UP000677152">
    <property type="component" value="Chromosome"/>
</dbReference>